<comment type="caution">
    <text evidence="1">The sequence shown here is derived from an EMBL/GenBank/DDBJ whole genome shotgun (WGS) entry which is preliminary data.</text>
</comment>
<dbReference type="KEGG" id="vau:VANGNB10_cII0452c"/>
<organism evidence="1 2">
    <name type="scientific">Vibrio anguillarum</name>
    <name type="common">Listonella anguillarum</name>
    <dbReference type="NCBI Taxonomy" id="55601"/>
    <lineage>
        <taxon>Bacteria</taxon>
        <taxon>Pseudomonadati</taxon>
        <taxon>Pseudomonadota</taxon>
        <taxon>Gammaproteobacteria</taxon>
        <taxon>Vibrionales</taxon>
        <taxon>Vibrionaceae</taxon>
        <taxon>Vibrio</taxon>
    </lineage>
</organism>
<proteinExistence type="predicted"/>
<dbReference type="Proteomes" id="UP000722957">
    <property type="component" value="Unassembled WGS sequence"/>
</dbReference>
<evidence type="ECO:0000313" key="1">
    <source>
        <dbReference type="EMBL" id="MBF4273455.1"/>
    </source>
</evidence>
<protein>
    <submittedName>
        <fullName evidence="1">Uncharacterized protein</fullName>
    </submittedName>
</protein>
<sequence length="387" mass="42808">MITNNISNAQLSGIEQNAPQVGPQKVEAYLATIEKAQKDLEKIDPAIASVDEQSADSEVLAMVAAHQKQVVQSMVGSNPEDAIALTLAAGIEACSARLEAIQQQAMGLGVFVDSMEAMWEDISKTSPLTGYALEDAFQLVLMDVLIHIDDYNLTADEKDALQRFMECGGSGMHGSHENYDQNEFVADLPGLFNKIHAQAPKDSFAYTITDSMKNNSGCPGALVTQFQNNWGTASEWYSNWTNGIGDVSPIMRMALLSSVLTDSSVEISSDEYNMFLTGSLSDIDTFMNEKYGKNTIEYINEDLAMWNYYFDPSENPVIGFGMNFHSSSGMQVDYFTALSENLPSRPLTDEELKEVNRIGDQARMLQETLKYWLQICRDELVAIARNI</sequence>
<name>A0AAW4AJ70_VIBAN</name>
<dbReference type="EMBL" id="RDOM01000050">
    <property type="protein sequence ID" value="MBF4273455.1"/>
    <property type="molecule type" value="Genomic_DNA"/>
</dbReference>
<reference evidence="1 2" key="1">
    <citation type="journal article" date="2021" name="PeerJ">
        <title>Analysis of 44 Vibrio anguillarum genomes reveals high genetic diversity.</title>
        <authorList>
            <person name="Hansen M.J."/>
            <person name="Dalsgaard I."/>
        </authorList>
    </citation>
    <scope>NUCLEOTIDE SEQUENCE [LARGE SCALE GENOMIC DNA]</scope>
    <source>
        <strain evidence="1 2">17-16730-2A</strain>
    </source>
</reference>
<accession>A0AAW4AJ70</accession>
<evidence type="ECO:0000313" key="2">
    <source>
        <dbReference type="Proteomes" id="UP000722957"/>
    </source>
</evidence>
<dbReference type="RefSeq" id="WP_013867793.1">
    <property type="nucleotide sequence ID" value="NZ_CP020533.1"/>
</dbReference>
<dbReference type="AlphaFoldDB" id="A0AAW4AJ70"/>
<gene>
    <name evidence="1" type="ORF">EAY07_15760</name>
</gene>